<feature type="transmembrane region" description="Helical" evidence="7">
    <location>
        <begin position="175"/>
        <end position="198"/>
    </location>
</feature>
<evidence type="ECO:0000256" key="5">
    <source>
        <dbReference type="ARBA" id="ARBA00022989"/>
    </source>
</evidence>
<keyword evidence="5 7" id="KW-1133">Transmembrane helix</keyword>
<protein>
    <submittedName>
        <fullName evidence="9">Divalent anion:Na+ symporter (DASS) family transporter</fullName>
    </submittedName>
</protein>
<feature type="transmembrane region" description="Helical" evidence="7">
    <location>
        <begin position="6"/>
        <end position="38"/>
    </location>
</feature>
<feature type="transmembrane region" description="Helical" evidence="7">
    <location>
        <begin position="281"/>
        <end position="301"/>
    </location>
</feature>
<feature type="transmembrane region" description="Helical" evidence="7">
    <location>
        <begin position="252"/>
        <end position="269"/>
    </location>
</feature>
<comment type="caution">
    <text evidence="9">The sequence shown here is derived from an EMBL/GenBank/DDBJ whole genome shotgun (WGS) entry which is preliminary data.</text>
</comment>
<feature type="domain" description="Citrate transporter-like" evidence="8">
    <location>
        <begin position="15"/>
        <end position="366"/>
    </location>
</feature>
<evidence type="ECO:0000256" key="1">
    <source>
        <dbReference type="ARBA" id="ARBA00004141"/>
    </source>
</evidence>
<dbReference type="Proteomes" id="UP000013085">
    <property type="component" value="Unassembled WGS sequence"/>
</dbReference>
<feature type="transmembrane region" description="Helical" evidence="7">
    <location>
        <begin position="307"/>
        <end position="332"/>
    </location>
</feature>
<organism evidence="9 10">
    <name type="scientific">[Clostridium] clostridioforme 90A8</name>
    <dbReference type="NCBI Taxonomy" id="999408"/>
    <lineage>
        <taxon>Bacteria</taxon>
        <taxon>Bacillati</taxon>
        <taxon>Bacillota</taxon>
        <taxon>Clostridia</taxon>
        <taxon>Lachnospirales</taxon>
        <taxon>Lachnospiraceae</taxon>
        <taxon>Enterocloster</taxon>
    </lineage>
</organism>
<dbReference type="InterPro" id="IPR051679">
    <property type="entry name" value="DASS-Related_Transporters"/>
</dbReference>
<evidence type="ECO:0000313" key="9">
    <source>
        <dbReference type="EMBL" id="ENZ13757.1"/>
    </source>
</evidence>
<feature type="transmembrane region" description="Helical" evidence="7">
    <location>
        <begin position="90"/>
        <end position="123"/>
    </location>
</feature>
<dbReference type="GO" id="GO:0005886">
    <property type="term" value="C:plasma membrane"/>
    <property type="evidence" value="ECO:0007669"/>
    <property type="project" value="TreeGrafter"/>
</dbReference>
<evidence type="ECO:0000256" key="4">
    <source>
        <dbReference type="ARBA" id="ARBA00022737"/>
    </source>
</evidence>
<dbReference type="GO" id="GO:0055085">
    <property type="term" value="P:transmembrane transport"/>
    <property type="evidence" value="ECO:0007669"/>
    <property type="project" value="InterPro"/>
</dbReference>
<accession>A0A0E2HNV3</accession>
<dbReference type="Pfam" id="PF03600">
    <property type="entry name" value="CitMHS"/>
    <property type="match status" value="1"/>
</dbReference>
<sequence>MTPLQITLIILLCTIIAFLSGKIPFSIISAGIILALILTGVMKPAEALSGFINTNVVMFVAMFVIGAALTKTSLLDRAQKLVVRYKNNPKMLILISSLVAGFLACLTSATATAAIMIPLLVGIANEIGTSRSKMLFPAMAIANIATAMTFLGQGASNMTWSDVMIKAGASTPFSIWDFTIARIPILLISLAYMVFIGYRLMPDIDNSQFSDNIQKKDTVSQLTPSKEKVAVILILGTIACMLLESVIGIKMYLTASIGACLLVLCGVLSEREALGSIHQPTVFLFAGVLALSDAIKITGAGDVVADWMISLLGNTTNPYVIMAVFFIIPFILTQVMSNLATVTIFIPLVAAACVKIGVDPRAAVMGVLIASSTSILTPMAAPCQIMIMGPGGYSLKDYLKCGTPLAVMITIVCIFTLPIMFPFY</sequence>
<name>A0A0E2HNV3_9FIRM</name>
<evidence type="ECO:0000256" key="6">
    <source>
        <dbReference type="ARBA" id="ARBA00023136"/>
    </source>
</evidence>
<dbReference type="RefSeq" id="WP_002585786.1">
    <property type="nucleotide sequence ID" value="NZ_KB851021.1"/>
</dbReference>
<dbReference type="EMBL" id="AGYR01000029">
    <property type="protein sequence ID" value="ENZ13757.1"/>
    <property type="molecule type" value="Genomic_DNA"/>
</dbReference>
<dbReference type="AlphaFoldDB" id="A0A0E2HNV3"/>
<feature type="transmembrane region" description="Helical" evidence="7">
    <location>
        <begin position="50"/>
        <end position="70"/>
    </location>
</feature>
<proteinExistence type="predicted"/>
<keyword evidence="2" id="KW-0813">Transport</keyword>
<feature type="transmembrane region" description="Helical" evidence="7">
    <location>
        <begin position="401"/>
        <end position="421"/>
    </location>
</feature>
<keyword evidence="4" id="KW-0677">Repeat</keyword>
<gene>
    <name evidence="9" type="ORF">HMPREF1090_02652</name>
</gene>
<dbReference type="HOGENOM" id="CLU_005170_6_4_9"/>
<evidence type="ECO:0000313" key="10">
    <source>
        <dbReference type="Proteomes" id="UP000013085"/>
    </source>
</evidence>
<evidence type="ECO:0000259" key="8">
    <source>
        <dbReference type="Pfam" id="PF03600"/>
    </source>
</evidence>
<feature type="transmembrane region" description="Helical" evidence="7">
    <location>
        <begin position="364"/>
        <end position="389"/>
    </location>
</feature>
<evidence type="ECO:0000256" key="2">
    <source>
        <dbReference type="ARBA" id="ARBA00022448"/>
    </source>
</evidence>
<evidence type="ECO:0000256" key="3">
    <source>
        <dbReference type="ARBA" id="ARBA00022692"/>
    </source>
</evidence>
<dbReference type="InterPro" id="IPR004680">
    <property type="entry name" value="Cit_transptr-like_dom"/>
</dbReference>
<reference evidence="9 10" key="1">
    <citation type="submission" date="2013-01" db="EMBL/GenBank/DDBJ databases">
        <title>The Genome Sequence of Clostridium clostridioforme 90A8.</title>
        <authorList>
            <consortium name="The Broad Institute Genome Sequencing Platform"/>
            <person name="Earl A."/>
            <person name="Ward D."/>
            <person name="Feldgarden M."/>
            <person name="Gevers D."/>
            <person name="Courvalin P."/>
            <person name="Lambert T."/>
            <person name="Walker B."/>
            <person name="Young S.K."/>
            <person name="Zeng Q."/>
            <person name="Gargeya S."/>
            <person name="Fitzgerald M."/>
            <person name="Haas B."/>
            <person name="Abouelleil A."/>
            <person name="Alvarado L."/>
            <person name="Arachchi H.M."/>
            <person name="Berlin A.M."/>
            <person name="Chapman S.B."/>
            <person name="Dewar J."/>
            <person name="Goldberg J."/>
            <person name="Griggs A."/>
            <person name="Gujja S."/>
            <person name="Hansen M."/>
            <person name="Howarth C."/>
            <person name="Imamovic A."/>
            <person name="Larimer J."/>
            <person name="McCowan C."/>
            <person name="Murphy C."/>
            <person name="Neiman D."/>
            <person name="Pearson M."/>
            <person name="Priest M."/>
            <person name="Roberts A."/>
            <person name="Saif S."/>
            <person name="Shea T."/>
            <person name="Sisk P."/>
            <person name="Sykes S."/>
            <person name="Wortman J."/>
            <person name="Nusbaum C."/>
            <person name="Birren B."/>
        </authorList>
    </citation>
    <scope>NUCLEOTIDE SEQUENCE [LARGE SCALE GENOMIC DNA]</scope>
    <source>
        <strain evidence="9 10">90A8</strain>
    </source>
</reference>
<keyword evidence="3 7" id="KW-0812">Transmembrane</keyword>
<dbReference type="PANTHER" id="PTHR43652:SF1">
    <property type="entry name" value="RESPONSE REGULATOR"/>
    <property type="match status" value="1"/>
</dbReference>
<comment type="subcellular location">
    <subcellularLocation>
        <location evidence="1">Membrane</location>
        <topology evidence="1">Multi-pass membrane protein</topology>
    </subcellularLocation>
</comment>
<feature type="transmembrane region" description="Helical" evidence="7">
    <location>
        <begin position="135"/>
        <end position="155"/>
    </location>
</feature>
<keyword evidence="6 7" id="KW-0472">Membrane</keyword>
<dbReference type="PATRIC" id="fig|999408.3.peg.2870"/>
<dbReference type="PANTHER" id="PTHR43652">
    <property type="entry name" value="BASIC AMINO ACID ANTIPORTER YFCC-RELATED"/>
    <property type="match status" value="1"/>
</dbReference>
<evidence type="ECO:0000256" key="7">
    <source>
        <dbReference type="SAM" id="Phobius"/>
    </source>
</evidence>